<evidence type="ECO:0000313" key="3">
    <source>
        <dbReference type="EMBL" id="REF31389.1"/>
    </source>
</evidence>
<dbReference type="CDD" id="cd00093">
    <property type="entry name" value="HTH_XRE"/>
    <property type="match status" value="1"/>
</dbReference>
<comment type="caution">
    <text evidence="3">The sequence shown here is derived from an EMBL/GenBank/DDBJ whole genome shotgun (WGS) entry which is preliminary data.</text>
</comment>
<dbReference type="Gene3D" id="3.40.50.300">
    <property type="entry name" value="P-loop containing nucleotide triphosphate hydrolases"/>
    <property type="match status" value="1"/>
</dbReference>
<dbReference type="InterPro" id="IPR010982">
    <property type="entry name" value="Lambda_DNA-bd_dom_sf"/>
</dbReference>
<dbReference type="EMBL" id="QTUA01000001">
    <property type="protein sequence ID" value="REF31389.1"/>
    <property type="molecule type" value="Genomic_DNA"/>
</dbReference>
<protein>
    <submittedName>
        <fullName evidence="3">NB-ARC domain-containing protein</fullName>
    </submittedName>
</protein>
<dbReference type="PANTHER" id="PTHR47691">
    <property type="entry name" value="REGULATOR-RELATED"/>
    <property type="match status" value="1"/>
</dbReference>
<feature type="domain" description="HTH cro/C1-type" evidence="2">
    <location>
        <begin position="16"/>
        <end position="71"/>
    </location>
</feature>
<dbReference type="PANTHER" id="PTHR47691:SF3">
    <property type="entry name" value="HTH-TYPE TRANSCRIPTIONAL REGULATOR RV0890C-RELATED"/>
    <property type="match status" value="1"/>
</dbReference>
<dbReference type="InterPro" id="IPR011990">
    <property type="entry name" value="TPR-like_helical_dom_sf"/>
</dbReference>
<dbReference type="Proteomes" id="UP000256253">
    <property type="component" value="Unassembled WGS sequence"/>
</dbReference>
<dbReference type="PRINTS" id="PR00364">
    <property type="entry name" value="DISEASERSIST"/>
</dbReference>
<dbReference type="Pfam" id="PF13560">
    <property type="entry name" value="HTH_31"/>
    <property type="match status" value="1"/>
</dbReference>
<dbReference type="InterPro" id="IPR027417">
    <property type="entry name" value="P-loop_NTPase"/>
</dbReference>
<reference evidence="3 4" key="1">
    <citation type="submission" date="2018-08" db="EMBL/GenBank/DDBJ databases">
        <title>Sequencing the genomes of 1000 actinobacteria strains.</title>
        <authorList>
            <person name="Klenk H.-P."/>
        </authorList>
    </citation>
    <scope>NUCLEOTIDE SEQUENCE [LARGE SCALE GENOMIC DNA]</scope>
    <source>
        <strain evidence="3 4">DSM 22967</strain>
    </source>
</reference>
<feature type="region of interest" description="Disordered" evidence="1">
    <location>
        <begin position="818"/>
        <end position="840"/>
    </location>
</feature>
<proteinExistence type="predicted"/>
<name>A0A3D9UPZ4_9MICO</name>
<evidence type="ECO:0000256" key="1">
    <source>
        <dbReference type="SAM" id="MobiDB-lite"/>
    </source>
</evidence>
<dbReference type="InterPro" id="IPR001387">
    <property type="entry name" value="Cro/C1-type_HTH"/>
</dbReference>
<dbReference type="GO" id="GO:0043531">
    <property type="term" value="F:ADP binding"/>
    <property type="evidence" value="ECO:0007669"/>
    <property type="project" value="InterPro"/>
</dbReference>
<evidence type="ECO:0000259" key="2">
    <source>
        <dbReference type="PROSITE" id="PS50943"/>
    </source>
</evidence>
<dbReference type="Gene3D" id="1.25.40.10">
    <property type="entry name" value="Tetratricopeptide repeat domain"/>
    <property type="match status" value="1"/>
</dbReference>
<keyword evidence="4" id="KW-1185">Reference proteome</keyword>
<dbReference type="PROSITE" id="PS50943">
    <property type="entry name" value="HTH_CROC1"/>
    <property type="match status" value="1"/>
</dbReference>
<organism evidence="3 4">
    <name type="scientific">Calidifontibacter indicus</name>
    <dbReference type="NCBI Taxonomy" id="419650"/>
    <lineage>
        <taxon>Bacteria</taxon>
        <taxon>Bacillati</taxon>
        <taxon>Actinomycetota</taxon>
        <taxon>Actinomycetes</taxon>
        <taxon>Micrococcales</taxon>
        <taxon>Dermacoccaceae</taxon>
        <taxon>Calidifontibacter</taxon>
    </lineage>
</organism>
<dbReference type="SUPFAM" id="SSF52540">
    <property type="entry name" value="P-loop containing nucleoside triphosphate hydrolases"/>
    <property type="match status" value="1"/>
</dbReference>
<dbReference type="SMART" id="SM00530">
    <property type="entry name" value="HTH_XRE"/>
    <property type="match status" value="1"/>
</dbReference>
<accession>A0A3D9UPZ4</accession>
<sequence>MSVEAIDNALDFAHLLRALRLDAGLTQEALAERSGLSIEGISALERGHRLHPRRSTIDLLARALRVDESVRRQMEERARRPAATRASPPDSGTPASARESDRRPTDNRTDHHRLVPDQLPAPPTCLFGRAELVDHVVRAVRRGARTVVLSGMGGLGKSAVLVQAAHLLADEFTDGRIHLDMCGGQRGSALTADDALSFVLESLLAEGTPVPTRRAAAVAMYRSLSAGRKLLIVLDDMPPDLPLDDLVPGGDCVLLVSGRAAPPLGVDLVHVAVPVLDDRAGRALLQDLVGAPRLEAEPEATASLLHSCAGLPLAIKIIGARLQRRTSWPVSYLAERVARQGDRLHELRIGDVAVRRCIEETLWHLETGRGDLDDAHRLFVRIGILRRRSVSVVTAAALADISLDRARAALERLTDTSLLDSIGPGQFSVHDLVHDHARELADELDDAEVAGIRRRCRRAYAALGWTAREQVRPSHPEGLAQHHAQDWPHDFDAVGSLSAIALEVDHIRELLASGLSSQDEAEQRESVLLALAFTAYCTTRSMFFDWSQHLQDALRTSVGQEPVLRASLLLDLSTAQTSRGEHQESLRSAHEADRIAEELGSPRLQAAAAMALSLSSGRVGAPTAYGFAVRALELARQAKDDFLEAAALRDVGVQLCRDEHLHEGLDAATRSLEIFERIGNERGRCMGLINVGVMRRRLGQREPARQLLEDAVASARACGDRELETEALDELGRWHLGAGDRARGLELMESGLSLVDARGARQWEAGIRTRMASALAEAGMWDDAIEHWDIALQICRQRGEEGIAADLQRQRERALCGDTAGHSRPLSGRADSASTVVPRG</sequence>
<dbReference type="SUPFAM" id="SSF48452">
    <property type="entry name" value="TPR-like"/>
    <property type="match status" value="1"/>
</dbReference>
<feature type="region of interest" description="Disordered" evidence="1">
    <location>
        <begin position="71"/>
        <end position="120"/>
    </location>
</feature>
<evidence type="ECO:0000313" key="4">
    <source>
        <dbReference type="Proteomes" id="UP000256253"/>
    </source>
</evidence>
<feature type="compositionally biased region" description="Basic and acidic residues" evidence="1">
    <location>
        <begin position="98"/>
        <end position="115"/>
    </location>
</feature>
<dbReference type="Gene3D" id="1.10.260.40">
    <property type="entry name" value="lambda repressor-like DNA-binding domains"/>
    <property type="match status" value="1"/>
</dbReference>
<dbReference type="AlphaFoldDB" id="A0A3D9UPZ4"/>
<gene>
    <name evidence="3" type="ORF">DFJ65_2456</name>
</gene>
<dbReference type="GO" id="GO:0003677">
    <property type="term" value="F:DNA binding"/>
    <property type="evidence" value="ECO:0007669"/>
    <property type="project" value="InterPro"/>
</dbReference>
<dbReference type="SUPFAM" id="SSF47413">
    <property type="entry name" value="lambda repressor-like DNA-binding domains"/>
    <property type="match status" value="1"/>
</dbReference>